<dbReference type="EMBL" id="JBBNAG010000006">
    <property type="protein sequence ID" value="KAK9125472.1"/>
    <property type="molecule type" value="Genomic_DNA"/>
</dbReference>
<sequence length="185" mass="20809">MDSVQADVDVVERIAPSQKALFVLATSTWTPRGRWGGEGQRRLKEQLWFGVLARGGGDGERIWPERLTKQWRRRKRLTERRRCEQGAEAGVSTSSGSREIHHCHRQLKEVGARSGGRGAWIDQQGCAELQREERVRAALAGAQDVATSRSLNYDDDQRRGTERPRTTLSKTRGDGGEDAWSKELA</sequence>
<evidence type="ECO:0000313" key="3">
    <source>
        <dbReference type="Proteomes" id="UP001419268"/>
    </source>
</evidence>
<dbReference type="AlphaFoldDB" id="A0AAP0J0Q5"/>
<gene>
    <name evidence="2" type="ORF">Scep_014318</name>
</gene>
<reference evidence="2 3" key="1">
    <citation type="submission" date="2024-01" db="EMBL/GenBank/DDBJ databases">
        <title>Genome assemblies of Stephania.</title>
        <authorList>
            <person name="Yang L."/>
        </authorList>
    </citation>
    <scope>NUCLEOTIDE SEQUENCE [LARGE SCALE GENOMIC DNA]</scope>
    <source>
        <strain evidence="2">JXDWG</strain>
        <tissue evidence="2">Leaf</tissue>
    </source>
</reference>
<dbReference type="Proteomes" id="UP001419268">
    <property type="component" value="Unassembled WGS sequence"/>
</dbReference>
<organism evidence="2 3">
    <name type="scientific">Stephania cephalantha</name>
    <dbReference type="NCBI Taxonomy" id="152367"/>
    <lineage>
        <taxon>Eukaryota</taxon>
        <taxon>Viridiplantae</taxon>
        <taxon>Streptophyta</taxon>
        <taxon>Embryophyta</taxon>
        <taxon>Tracheophyta</taxon>
        <taxon>Spermatophyta</taxon>
        <taxon>Magnoliopsida</taxon>
        <taxon>Ranunculales</taxon>
        <taxon>Menispermaceae</taxon>
        <taxon>Menispermoideae</taxon>
        <taxon>Cissampelideae</taxon>
        <taxon>Stephania</taxon>
    </lineage>
</organism>
<feature type="region of interest" description="Disordered" evidence="1">
    <location>
        <begin position="140"/>
        <end position="185"/>
    </location>
</feature>
<comment type="caution">
    <text evidence="2">The sequence shown here is derived from an EMBL/GenBank/DDBJ whole genome shotgun (WGS) entry which is preliminary data.</text>
</comment>
<feature type="compositionally biased region" description="Basic and acidic residues" evidence="1">
    <location>
        <begin position="155"/>
        <end position="185"/>
    </location>
</feature>
<evidence type="ECO:0000256" key="1">
    <source>
        <dbReference type="SAM" id="MobiDB-lite"/>
    </source>
</evidence>
<evidence type="ECO:0000313" key="2">
    <source>
        <dbReference type="EMBL" id="KAK9125472.1"/>
    </source>
</evidence>
<protein>
    <submittedName>
        <fullName evidence="2">Uncharacterized protein</fullName>
    </submittedName>
</protein>
<accession>A0AAP0J0Q5</accession>
<proteinExistence type="predicted"/>
<keyword evidence="3" id="KW-1185">Reference proteome</keyword>
<name>A0AAP0J0Q5_9MAGN</name>